<dbReference type="InterPro" id="IPR007069">
    <property type="entry name" value="Transposase_32"/>
</dbReference>
<proteinExistence type="predicted"/>
<dbReference type="PANTHER" id="PTHR37023:SF1">
    <property type="entry name" value="ISSOD25 TRANSPOSASE TNPA_ISSOD25"/>
    <property type="match status" value="1"/>
</dbReference>
<feature type="domain" description="Transposase IS801/IS1294" evidence="1">
    <location>
        <begin position="68"/>
        <end position="247"/>
    </location>
</feature>
<dbReference type="Proteomes" id="UP001595476">
    <property type="component" value="Unassembled WGS sequence"/>
</dbReference>
<dbReference type="EMBL" id="JBHRSZ010000015">
    <property type="protein sequence ID" value="MFC3153573.1"/>
    <property type="molecule type" value="Genomic_DNA"/>
</dbReference>
<dbReference type="RefSeq" id="WP_386723494.1">
    <property type="nucleotide sequence ID" value="NZ_JBHRSZ010000015.1"/>
</dbReference>
<protein>
    <submittedName>
        <fullName evidence="2">Transposase</fullName>
    </submittedName>
</protein>
<dbReference type="PANTHER" id="PTHR37023">
    <property type="entry name" value="TRANSPOSASE"/>
    <property type="match status" value="1"/>
</dbReference>
<gene>
    <name evidence="2" type="ORF">ACFOEK_21240</name>
</gene>
<evidence type="ECO:0000313" key="2">
    <source>
        <dbReference type="EMBL" id="MFC3153573.1"/>
    </source>
</evidence>
<evidence type="ECO:0000313" key="3">
    <source>
        <dbReference type="Proteomes" id="UP001595476"/>
    </source>
</evidence>
<name>A0ABV7HI65_9GAMM</name>
<keyword evidence="3" id="KW-1185">Reference proteome</keyword>
<reference evidence="3" key="1">
    <citation type="journal article" date="2019" name="Int. J. Syst. Evol. Microbiol.">
        <title>The Global Catalogue of Microorganisms (GCM) 10K type strain sequencing project: providing services to taxonomists for standard genome sequencing and annotation.</title>
        <authorList>
            <consortium name="The Broad Institute Genomics Platform"/>
            <consortium name="The Broad Institute Genome Sequencing Center for Infectious Disease"/>
            <person name="Wu L."/>
            <person name="Ma J."/>
        </authorList>
    </citation>
    <scope>NUCLEOTIDE SEQUENCE [LARGE SCALE GENOMIC DNA]</scope>
    <source>
        <strain evidence="3">KCTC 52438</strain>
    </source>
</reference>
<evidence type="ECO:0000259" key="1">
    <source>
        <dbReference type="Pfam" id="PF04986"/>
    </source>
</evidence>
<sequence>KASDVWCMARERDLLAVPYFHLVFTLPHELNGWVKLHPDVLYHGLFKSVWDVLNRFGHDPKRLNGELGMTAVLHTWGQKLDQHVHLHCLIPAGAWSEAEHQWHKARSNYLFPVRALSRCFRGRMISYLRMAHQQGELVRISTVKEVDERLRELMIKDWVVYTKACHGRPEKVLEYLARYTHRIALNESRLVDVSENTVRFRWKDYRDGQHKIMKLDGVEFLRRFMQHVLPKGFMRIRHYGFLSNKQKQHRLSLIKAVLDEQVSEQENVQDEGVSGKEVLETCVCWYCSKCSSTHVQIVKVLRPLKERPK</sequence>
<accession>A0ABV7HI65</accession>
<comment type="caution">
    <text evidence="2">The sequence shown here is derived from an EMBL/GenBank/DDBJ whole genome shotgun (WGS) entry which is preliminary data.</text>
</comment>
<feature type="non-terminal residue" evidence="2">
    <location>
        <position position="1"/>
    </location>
</feature>
<dbReference type="Pfam" id="PF04986">
    <property type="entry name" value="Y2_Tnp"/>
    <property type="match status" value="1"/>
</dbReference>
<organism evidence="2 3">
    <name type="scientific">Litoribrevibacter euphylliae</name>
    <dbReference type="NCBI Taxonomy" id="1834034"/>
    <lineage>
        <taxon>Bacteria</taxon>
        <taxon>Pseudomonadati</taxon>
        <taxon>Pseudomonadota</taxon>
        <taxon>Gammaproteobacteria</taxon>
        <taxon>Oceanospirillales</taxon>
        <taxon>Oceanospirillaceae</taxon>
        <taxon>Litoribrevibacter</taxon>
    </lineage>
</organism>